<name>A0ACA9LW14_9GLOM</name>
<evidence type="ECO:0000313" key="1">
    <source>
        <dbReference type="EMBL" id="CAG8552753.1"/>
    </source>
</evidence>
<sequence length="147" mass="16233">MDPSRYNWTLSLPPGRVAGPQLERCFEGLASLFITNDDDAMDVDEGAPDQAPSVSSHKRNTGPSTRAPVIVISSDEEVEEMGDETLKAALELWTSLGLAMDTSIVEEFEEGISILRNALDRHQQHARAAMRESSYIDLDPSDEERDV</sequence>
<keyword evidence="2" id="KW-1185">Reference proteome</keyword>
<protein>
    <submittedName>
        <fullName evidence="1">12127_t:CDS:1</fullName>
    </submittedName>
</protein>
<reference evidence="1" key="1">
    <citation type="submission" date="2021-06" db="EMBL/GenBank/DDBJ databases">
        <authorList>
            <person name="Kallberg Y."/>
            <person name="Tangrot J."/>
            <person name="Rosling A."/>
        </authorList>
    </citation>
    <scope>NUCLEOTIDE SEQUENCE</scope>
    <source>
        <strain evidence="1">CL356</strain>
    </source>
</reference>
<dbReference type="Proteomes" id="UP000789525">
    <property type="component" value="Unassembled WGS sequence"/>
</dbReference>
<organism evidence="1 2">
    <name type="scientific">Acaulospora colombiana</name>
    <dbReference type="NCBI Taxonomy" id="27376"/>
    <lineage>
        <taxon>Eukaryota</taxon>
        <taxon>Fungi</taxon>
        <taxon>Fungi incertae sedis</taxon>
        <taxon>Mucoromycota</taxon>
        <taxon>Glomeromycotina</taxon>
        <taxon>Glomeromycetes</taxon>
        <taxon>Diversisporales</taxon>
        <taxon>Acaulosporaceae</taxon>
        <taxon>Acaulospora</taxon>
    </lineage>
</organism>
<accession>A0ACA9LW14</accession>
<comment type="caution">
    <text evidence="1">The sequence shown here is derived from an EMBL/GenBank/DDBJ whole genome shotgun (WGS) entry which is preliminary data.</text>
</comment>
<gene>
    <name evidence="1" type="ORF">ACOLOM_LOCUS4920</name>
</gene>
<proteinExistence type="predicted"/>
<evidence type="ECO:0000313" key="2">
    <source>
        <dbReference type="Proteomes" id="UP000789525"/>
    </source>
</evidence>
<dbReference type="EMBL" id="CAJVPT010008525">
    <property type="protein sequence ID" value="CAG8552753.1"/>
    <property type="molecule type" value="Genomic_DNA"/>
</dbReference>